<dbReference type="AlphaFoldDB" id="A0A8T4IK27"/>
<feature type="domain" description="CSD" evidence="2">
    <location>
        <begin position="1"/>
        <end position="65"/>
    </location>
</feature>
<dbReference type="Pfam" id="PF00313">
    <property type="entry name" value="CSD"/>
    <property type="match status" value="1"/>
</dbReference>
<gene>
    <name evidence="3" type="ORF">KDA82_01640</name>
</gene>
<evidence type="ECO:0000313" key="4">
    <source>
        <dbReference type="Proteomes" id="UP000675554"/>
    </source>
</evidence>
<protein>
    <submittedName>
        <fullName evidence="3">Cold shock domain-containing protein</fullName>
    </submittedName>
</protein>
<sequence length="156" mass="16796">MASGRVVRFDSMRGYGFIAPDDGGEDIFLHVNDLLIPEEYLRSGLAVEFEVEDGDRGQRASHIKLSQTAEAPSAPAAGRAAQAAPGSSSAGGRGPDSARTAADGEYPMCDVLTAEEYTRDITELLLKTGPSLTAEQILQLRHELMKFSESHGWIED</sequence>
<dbReference type="SUPFAM" id="SSF50249">
    <property type="entry name" value="Nucleic acid-binding proteins"/>
    <property type="match status" value="1"/>
</dbReference>
<keyword evidence="4" id="KW-1185">Reference proteome</keyword>
<evidence type="ECO:0000313" key="3">
    <source>
        <dbReference type="EMBL" id="MBR7671760.1"/>
    </source>
</evidence>
<dbReference type="Proteomes" id="UP000675554">
    <property type="component" value="Unassembled WGS sequence"/>
</dbReference>
<proteinExistence type="predicted"/>
<dbReference type="InterPro" id="IPR002059">
    <property type="entry name" value="CSP_DNA-bd"/>
</dbReference>
<dbReference type="Gene3D" id="2.40.50.140">
    <property type="entry name" value="Nucleic acid-binding proteins"/>
    <property type="match status" value="1"/>
</dbReference>
<feature type="region of interest" description="Disordered" evidence="1">
    <location>
        <begin position="54"/>
        <end position="103"/>
    </location>
</feature>
<name>A0A8T4IK27_9ACTN</name>
<dbReference type="SMART" id="SM00357">
    <property type="entry name" value="CSP"/>
    <property type="match status" value="1"/>
</dbReference>
<dbReference type="PANTHER" id="PTHR46565:SF20">
    <property type="entry name" value="COLD SHOCK DOMAIN-CONTAINING PROTEIN 4"/>
    <property type="match status" value="1"/>
</dbReference>
<dbReference type="PROSITE" id="PS51857">
    <property type="entry name" value="CSD_2"/>
    <property type="match status" value="1"/>
</dbReference>
<evidence type="ECO:0000256" key="1">
    <source>
        <dbReference type="SAM" id="MobiDB-lite"/>
    </source>
</evidence>
<organism evidence="3 4">
    <name type="scientific">Streptomyces daliensis</name>
    <dbReference type="NCBI Taxonomy" id="299421"/>
    <lineage>
        <taxon>Bacteria</taxon>
        <taxon>Bacillati</taxon>
        <taxon>Actinomycetota</taxon>
        <taxon>Actinomycetes</taxon>
        <taxon>Kitasatosporales</taxon>
        <taxon>Streptomycetaceae</taxon>
        <taxon>Streptomyces</taxon>
    </lineage>
</organism>
<dbReference type="GO" id="GO:0003676">
    <property type="term" value="F:nucleic acid binding"/>
    <property type="evidence" value="ECO:0007669"/>
    <property type="project" value="InterPro"/>
</dbReference>
<dbReference type="PANTHER" id="PTHR46565">
    <property type="entry name" value="COLD SHOCK DOMAIN PROTEIN 2"/>
    <property type="match status" value="1"/>
</dbReference>
<dbReference type="InterPro" id="IPR011129">
    <property type="entry name" value="CSD"/>
</dbReference>
<reference evidence="3" key="1">
    <citation type="submission" date="2021-04" db="EMBL/GenBank/DDBJ databases">
        <title>Sequencing of actinobacteria type strains.</title>
        <authorList>
            <person name="Nguyen G.-S."/>
            <person name="Wentzel A."/>
        </authorList>
    </citation>
    <scope>NUCLEOTIDE SEQUENCE</scope>
    <source>
        <strain evidence="3">DSM 42095</strain>
    </source>
</reference>
<dbReference type="InterPro" id="IPR012340">
    <property type="entry name" value="NA-bd_OB-fold"/>
</dbReference>
<dbReference type="PRINTS" id="PR00050">
    <property type="entry name" value="COLDSHOCK"/>
</dbReference>
<accession>A0A8T4IK27</accession>
<feature type="compositionally biased region" description="Low complexity" evidence="1">
    <location>
        <begin position="69"/>
        <end position="88"/>
    </location>
</feature>
<dbReference type="EMBL" id="JAGSMN010000030">
    <property type="protein sequence ID" value="MBR7671760.1"/>
    <property type="molecule type" value="Genomic_DNA"/>
</dbReference>
<comment type="caution">
    <text evidence="3">The sequence shown here is derived from an EMBL/GenBank/DDBJ whole genome shotgun (WGS) entry which is preliminary data.</text>
</comment>
<evidence type="ECO:0000259" key="2">
    <source>
        <dbReference type="PROSITE" id="PS51857"/>
    </source>
</evidence>